<evidence type="ECO:0000313" key="14">
    <source>
        <dbReference type="Proteomes" id="UP001157167"/>
    </source>
</evidence>
<evidence type="ECO:0000256" key="2">
    <source>
        <dbReference type="ARBA" id="ARBA00004496"/>
    </source>
</evidence>
<evidence type="ECO:0000259" key="12">
    <source>
        <dbReference type="Pfam" id="PF00561"/>
    </source>
</evidence>
<evidence type="ECO:0000256" key="6">
    <source>
        <dbReference type="ARBA" id="ARBA00022438"/>
    </source>
</evidence>
<keyword evidence="14" id="KW-1185">Reference proteome</keyword>
<keyword evidence="9 11" id="KW-0378">Hydrolase</keyword>
<dbReference type="EMBL" id="BSPX01000041">
    <property type="protein sequence ID" value="GLT23220.1"/>
    <property type="molecule type" value="Genomic_DNA"/>
</dbReference>
<keyword evidence="6 11" id="KW-0031">Aminopeptidase</keyword>
<evidence type="ECO:0000256" key="11">
    <source>
        <dbReference type="PIRNR" id="PIRNR006431"/>
    </source>
</evidence>
<dbReference type="Proteomes" id="UP001157167">
    <property type="component" value="Unassembled WGS sequence"/>
</dbReference>
<evidence type="ECO:0000256" key="4">
    <source>
        <dbReference type="ARBA" id="ARBA00012568"/>
    </source>
</evidence>
<dbReference type="InterPro" id="IPR005944">
    <property type="entry name" value="Pro_iminopeptidase"/>
</dbReference>
<dbReference type="PRINTS" id="PR00793">
    <property type="entry name" value="PROAMNOPTASE"/>
</dbReference>
<dbReference type="PANTHER" id="PTHR43722:SF1">
    <property type="entry name" value="PROLINE IMINOPEPTIDASE"/>
    <property type="match status" value="1"/>
</dbReference>
<protein>
    <recommendedName>
        <fullName evidence="5 11">Proline iminopeptidase</fullName>
        <shortName evidence="11">PIP</shortName>
        <ecNumber evidence="4 11">3.4.11.5</ecNumber>
    </recommendedName>
    <alternativeName>
        <fullName evidence="10 11">Prolyl aminopeptidase</fullName>
    </alternativeName>
</protein>
<comment type="caution">
    <text evidence="13">The sequence shown here is derived from an EMBL/GenBank/DDBJ whole genome shotgun (WGS) entry which is preliminary data.</text>
</comment>
<dbReference type="PANTHER" id="PTHR43722">
    <property type="entry name" value="PROLINE IMINOPEPTIDASE"/>
    <property type="match status" value="1"/>
</dbReference>
<dbReference type="RefSeq" id="WP_284188438.1">
    <property type="nucleotide sequence ID" value="NZ_BSPX01000041.1"/>
</dbReference>
<accession>A0ABQ6FEP0</accession>
<dbReference type="PIRSF" id="PIRSF006431">
    <property type="entry name" value="Pept_S33"/>
    <property type="match status" value="1"/>
</dbReference>
<comment type="catalytic activity">
    <reaction evidence="1 11">
        <text>Release of N-terminal proline from a peptide.</text>
        <dbReference type="EC" id="3.4.11.5"/>
    </reaction>
</comment>
<reference evidence="14" key="1">
    <citation type="journal article" date="2019" name="Int. J. Syst. Evol. Microbiol.">
        <title>The Global Catalogue of Microorganisms (GCM) 10K type strain sequencing project: providing services to taxonomists for standard genome sequencing and annotation.</title>
        <authorList>
            <consortium name="The Broad Institute Genomics Platform"/>
            <consortium name="The Broad Institute Genome Sequencing Center for Infectious Disease"/>
            <person name="Wu L."/>
            <person name="Ma J."/>
        </authorList>
    </citation>
    <scope>NUCLEOTIDE SEQUENCE [LARGE SCALE GENOMIC DNA]</scope>
    <source>
        <strain evidence="14">NBRC 102407</strain>
    </source>
</reference>
<keyword evidence="8 11" id="KW-0645">Protease</keyword>
<dbReference type="SUPFAM" id="SSF53474">
    <property type="entry name" value="alpha/beta-Hydrolases"/>
    <property type="match status" value="1"/>
</dbReference>
<dbReference type="InterPro" id="IPR000073">
    <property type="entry name" value="AB_hydrolase_1"/>
</dbReference>
<evidence type="ECO:0000256" key="3">
    <source>
        <dbReference type="ARBA" id="ARBA00010088"/>
    </source>
</evidence>
<feature type="domain" description="AB hydrolase-1" evidence="12">
    <location>
        <begin position="30"/>
        <end position="289"/>
    </location>
</feature>
<sequence length="305" mass="32542">MTAHDDSFFLPVGDGHQLAVQIAGNPAGEPVLVLHGGPGSGCSPRLLSLYDPARQRIVAFDQRGAGQSQPEGETRANTTAHLIADIEHLRRQLGIARWRVTGGSWGATLALAYAMAHPQAVTGLVLRSSFLPGMGNVRWFFQDVAEHCPAAWQALAAGVEEGERSDLLAALMHRLVSPDPAVARAAAMAWARYESAVAEPTVPRLADLPAPELDRLVRKYRLQGHYLAAGCFLDEADFLAGCSTLGGLPVTLIHGRDDRVCPPANAERLHAAIPGSRLVWIAGCGHQAFNPAMVAAWRAALVRAD</sequence>
<dbReference type="PRINTS" id="PR00111">
    <property type="entry name" value="ABHYDROLASE"/>
</dbReference>
<evidence type="ECO:0000256" key="5">
    <source>
        <dbReference type="ARBA" id="ARBA00021843"/>
    </source>
</evidence>
<evidence type="ECO:0000256" key="9">
    <source>
        <dbReference type="ARBA" id="ARBA00022801"/>
    </source>
</evidence>
<evidence type="ECO:0000256" key="1">
    <source>
        <dbReference type="ARBA" id="ARBA00001585"/>
    </source>
</evidence>
<dbReference type="InterPro" id="IPR029058">
    <property type="entry name" value="AB_hydrolase_fold"/>
</dbReference>
<evidence type="ECO:0000256" key="8">
    <source>
        <dbReference type="ARBA" id="ARBA00022670"/>
    </source>
</evidence>
<evidence type="ECO:0000313" key="13">
    <source>
        <dbReference type="EMBL" id="GLT23220.1"/>
    </source>
</evidence>
<name>A0ABQ6FEP0_9RHOO</name>
<organism evidence="13 14">
    <name type="scientific">Zoogloea oryzae</name>
    <dbReference type="NCBI Taxonomy" id="310767"/>
    <lineage>
        <taxon>Bacteria</taxon>
        <taxon>Pseudomonadati</taxon>
        <taxon>Pseudomonadota</taxon>
        <taxon>Betaproteobacteria</taxon>
        <taxon>Rhodocyclales</taxon>
        <taxon>Zoogloeaceae</taxon>
        <taxon>Zoogloea</taxon>
    </lineage>
</organism>
<evidence type="ECO:0000256" key="7">
    <source>
        <dbReference type="ARBA" id="ARBA00022490"/>
    </source>
</evidence>
<keyword evidence="7 11" id="KW-0963">Cytoplasm</keyword>
<dbReference type="Pfam" id="PF00561">
    <property type="entry name" value="Abhydrolase_1"/>
    <property type="match status" value="1"/>
</dbReference>
<dbReference type="EC" id="3.4.11.5" evidence="4 11"/>
<comment type="similarity">
    <text evidence="3 11">Belongs to the peptidase S33 family.</text>
</comment>
<comment type="subcellular location">
    <subcellularLocation>
        <location evidence="2 11">Cytoplasm</location>
    </subcellularLocation>
</comment>
<evidence type="ECO:0000256" key="10">
    <source>
        <dbReference type="ARBA" id="ARBA00029605"/>
    </source>
</evidence>
<dbReference type="Gene3D" id="3.40.50.1820">
    <property type="entry name" value="alpha/beta hydrolase"/>
    <property type="match status" value="1"/>
</dbReference>
<dbReference type="InterPro" id="IPR002410">
    <property type="entry name" value="Peptidase_S33"/>
</dbReference>
<gene>
    <name evidence="13" type="primary">pip</name>
    <name evidence="13" type="ORF">GCM10007933_26830</name>
</gene>
<proteinExistence type="inferred from homology"/>